<dbReference type="InterPro" id="IPR039048">
    <property type="entry name" value="Trub2"/>
</dbReference>
<dbReference type="PANTHER" id="PTHR13195:SF0">
    <property type="entry name" value="PSEUDOURIDYLATE SYNTHASE TRUB2, MITOCHONDRIAL"/>
    <property type="match status" value="1"/>
</dbReference>
<evidence type="ECO:0000313" key="5">
    <source>
        <dbReference type="Proteomes" id="UP000838412"/>
    </source>
</evidence>
<proteinExistence type="inferred from homology"/>
<sequence length="323" mass="36806">MLQTTKSAAEVASRLSGVFAVYKPPGLNVNKMIVSLKENLGKEITATFPWVPHRHDYRLLPSPDDPNQLTRVDVPSLSKHPLVTGHEKVPIYCQFPLDTLSSGVVVLGIRDGIKKVRAMFHAHYSKQYIVEGKFGIATDNHDVSGKVLERTTYDHISGEKLARIVSYLQRSHQNLTTEYAGVDIQSQEAYELACQGLLRPRMNSPPLVLAMRCLEYQPPHFTLEIQCVHETPQWLRQLIHDIGLELRSTAVSTKVRRTRDGYFTADDALLIKHCRYEYVAEAIERSRHLVSWKKLKPEDNFVRKNSEFQSEDEVDEDGDGEDR</sequence>
<evidence type="ECO:0000259" key="3">
    <source>
        <dbReference type="Pfam" id="PF01509"/>
    </source>
</evidence>
<organism evidence="4 5">
    <name type="scientific">Branchiostoma lanceolatum</name>
    <name type="common">Common lancelet</name>
    <name type="synonym">Amphioxus lanceolatum</name>
    <dbReference type="NCBI Taxonomy" id="7740"/>
    <lineage>
        <taxon>Eukaryota</taxon>
        <taxon>Metazoa</taxon>
        <taxon>Chordata</taxon>
        <taxon>Cephalochordata</taxon>
        <taxon>Leptocardii</taxon>
        <taxon>Amphioxiformes</taxon>
        <taxon>Branchiostomatidae</taxon>
        <taxon>Branchiostoma</taxon>
    </lineage>
</organism>
<evidence type="ECO:0000256" key="1">
    <source>
        <dbReference type="ARBA" id="ARBA00008999"/>
    </source>
</evidence>
<dbReference type="Gene3D" id="3.30.2350.10">
    <property type="entry name" value="Pseudouridine synthase"/>
    <property type="match status" value="1"/>
</dbReference>
<dbReference type="GO" id="GO:0006396">
    <property type="term" value="P:RNA processing"/>
    <property type="evidence" value="ECO:0007669"/>
    <property type="project" value="InterPro"/>
</dbReference>
<dbReference type="GO" id="GO:0003723">
    <property type="term" value="F:RNA binding"/>
    <property type="evidence" value="ECO:0007669"/>
    <property type="project" value="InterPro"/>
</dbReference>
<dbReference type="InterPro" id="IPR020103">
    <property type="entry name" value="PsdUridine_synth_cat_dom_sf"/>
</dbReference>
<dbReference type="AlphaFoldDB" id="A0A8K0AH01"/>
<dbReference type="OrthoDB" id="9995526at2759"/>
<feature type="compositionally biased region" description="Acidic residues" evidence="2">
    <location>
        <begin position="309"/>
        <end position="323"/>
    </location>
</feature>
<dbReference type="Pfam" id="PF01509">
    <property type="entry name" value="TruB_N"/>
    <property type="match status" value="1"/>
</dbReference>
<reference evidence="4" key="1">
    <citation type="submission" date="2022-01" db="EMBL/GenBank/DDBJ databases">
        <authorList>
            <person name="Braso-Vives M."/>
        </authorList>
    </citation>
    <scope>NUCLEOTIDE SEQUENCE</scope>
</reference>
<name>A0A8K0AH01_BRALA</name>
<keyword evidence="5" id="KW-1185">Reference proteome</keyword>
<comment type="similarity">
    <text evidence="1">Belongs to the pseudouridine synthase TruB family.</text>
</comment>
<dbReference type="Proteomes" id="UP000838412">
    <property type="component" value="Chromosome 8"/>
</dbReference>
<dbReference type="SUPFAM" id="SSF55120">
    <property type="entry name" value="Pseudouridine synthase"/>
    <property type="match status" value="1"/>
</dbReference>
<evidence type="ECO:0000256" key="2">
    <source>
        <dbReference type="SAM" id="MobiDB-lite"/>
    </source>
</evidence>
<dbReference type="EMBL" id="OV696693">
    <property type="protein sequence ID" value="CAH1272524.1"/>
    <property type="molecule type" value="Genomic_DNA"/>
</dbReference>
<gene>
    <name evidence="4" type="primary">TRUB2</name>
    <name evidence="4" type="ORF">BLAG_LOCUS24148</name>
</gene>
<dbReference type="PANTHER" id="PTHR13195">
    <property type="entry name" value="PSEUDOURIDINE SYNTHASE-RELATED"/>
    <property type="match status" value="1"/>
</dbReference>
<feature type="domain" description="Pseudouridine synthase II N-terminal" evidence="3">
    <location>
        <begin position="97"/>
        <end position="231"/>
    </location>
</feature>
<dbReference type="GO" id="GO:0009982">
    <property type="term" value="F:pseudouridine synthase activity"/>
    <property type="evidence" value="ECO:0007669"/>
    <property type="project" value="InterPro"/>
</dbReference>
<evidence type="ECO:0000313" key="4">
    <source>
        <dbReference type="EMBL" id="CAH1272524.1"/>
    </source>
</evidence>
<dbReference type="InterPro" id="IPR002501">
    <property type="entry name" value="PsdUridine_synth_N"/>
</dbReference>
<dbReference type="GO" id="GO:0001522">
    <property type="term" value="P:pseudouridine synthesis"/>
    <property type="evidence" value="ECO:0007669"/>
    <property type="project" value="InterPro"/>
</dbReference>
<accession>A0A8K0AH01</accession>
<feature type="region of interest" description="Disordered" evidence="2">
    <location>
        <begin position="304"/>
        <end position="323"/>
    </location>
</feature>
<protein>
    <submittedName>
        <fullName evidence="4">TRUB2 protein</fullName>
    </submittedName>
</protein>